<keyword evidence="2" id="KW-1185">Reference proteome</keyword>
<dbReference type="EMBL" id="CP109966">
    <property type="protein sequence ID" value="WAJ71988.1"/>
    <property type="molecule type" value="Genomic_DNA"/>
</dbReference>
<gene>
    <name evidence="1" type="ORF">OLW01_14805</name>
</gene>
<protein>
    <submittedName>
        <fullName evidence="1">Uncharacterized protein</fullName>
    </submittedName>
</protein>
<accession>A0ABY7AR18</accession>
<reference evidence="1" key="1">
    <citation type="submission" date="2022-10" db="EMBL/GenBank/DDBJ databases">
        <title>Catenovulum adriacola sp. nov. isolated in the Harbour of Susak.</title>
        <authorList>
            <person name="Schoch T."/>
            <person name="Reich S.J."/>
            <person name="Stoeferle S."/>
            <person name="Flaiz M."/>
            <person name="Kazda M."/>
            <person name="Riedel C.U."/>
            <person name="Duerre P."/>
        </authorList>
    </citation>
    <scope>NUCLEOTIDE SEQUENCE</scope>
    <source>
        <strain evidence="1">TS8</strain>
        <plasmid evidence="1">pCadTS8_1</plasmid>
    </source>
</reference>
<evidence type="ECO:0000313" key="2">
    <source>
        <dbReference type="Proteomes" id="UP001163726"/>
    </source>
</evidence>
<name>A0ABY7AR18_9ALTE</name>
<proteinExistence type="predicted"/>
<dbReference type="Proteomes" id="UP001163726">
    <property type="component" value="Plasmid pCadTS8_1"/>
</dbReference>
<dbReference type="RefSeq" id="WP_268076706.1">
    <property type="nucleotide sequence ID" value="NZ_CP109966.1"/>
</dbReference>
<sequence length="68" mass="8319">MSRIFYKIRPRVNERFCSYLTTEAKKRFNAKQLDSFTDDFNAFWKDMDKYDAKGHSWDRQNTVNACRR</sequence>
<evidence type="ECO:0000313" key="1">
    <source>
        <dbReference type="EMBL" id="WAJ71988.1"/>
    </source>
</evidence>
<keyword evidence="1" id="KW-0614">Plasmid</keyword>
<geneLocation type="plasmid" evidence="1 2">
    <name>pCadTS8_1</name>
</geneLocation>
<organism evidence="1 2">
    <name type="scientific">Catenovulum adriaticum</name>
    <dbReference type="NCBI Taxonomy" id="2984846"/>
    <lineage>
        <taxon>Bacteria</taxon>
        <taxon>Pseudomonadati</taxon>
        <taxon>Pseudomonadota</taxon>
        <taxon>Gammaproteobacteria</taxon>
        <taxon>Alteromonadales</taxon>
        <taxon>Alteromonadaceae</taxon>
        <taxon>Catenovulum</taxon>
    </lineage>
</organism>